<organism evidence="3 4">
    <name type="scientific">Thauera sedimentorum</name>
    <dbReference type="NCBI Taxonomy" id="2767595"/>
    <lineage>
        <taxon>Bacteria</taxon>
        <taxon>Pseudomonadati</taxon>
        <taxon>Pseudomonadota</taxon>
        <taxon>Betaproteobacteria</taxon>
        <taxon>Rhodocyclales</taxon>
        <taxon>Zoogloeaceae</taxon>
        <taxon>Thauera</taxon>
    </lineage>
</organism>
<gene>
    <name evidence="3" type="ORF">IFO67_12165</name>
</gene>
<accession>A0ABR9BBB6</accession>
<comment type="caution">
    <text evidence="3">The sequence shown here is derived from an EMBL/GenBank/DDBJ whole genome shotgun (WGS) entry which is preliminary data.</text>
</comment>
<protein>
    <recommendedName>
        <fullName evidence="5">Periplasmic heavy metal sensor</fullName>
    </recommendedName>
</protein>
<evidence type="ECO:0008006" key="5">
    <source>
        <dbReference type="Google" id="ProtNLM"/>
    </source>
</evidence>
<evidence type="ECO:0000313" key="4">
    <source>
        <dbReference type="Proteomes" id="UP000603602"/>
    </source>
</evidence>
<evidence type="ECO:0000256" key="2">
    <source>
        <dbReference type="SAM" id="MobiDB-lite"/>
    </source>
</evidence>
<feature type="coiled-coil region" evidence="1">
    <location>
        <begin position="146"/>
        <end position="192"/>
    </location>
</feature>
<feature type="compositionally biased region" description="Low complexity" evidence="2">
    <location>
        <begin position="75"/>
        <end position="96"/>
    </location>
</feature>
<feature type="compositionally biased region" description="Low complexity" evidence="2">
    <location>
        <begin position="34"/>
        <end position="61"/>
    </location>
</feature>
<proteinExistence type="predicted"/>
<evidence type="ECO:0000313" key="3">
    <source>
        <dbReference type="EMBL" id="MBD8503641.1"/>
    </source>
</evidence>
<dbReference type="Proteomes" id="UP000603602">
    <property type="component" value="Unassembled WGS sequence"/>
</dbReference>
<keyword evidence="4" id="KW-1185">Reference proteome</keyword>
<keyword evidence="1" id="KW-0175">Coiled coil</keyword>
<dbReference type="RefSeq" id="WP_187718460.1">
    <property type="nucleotide sequence ID" value="NZ_JACTAH010000002.1"/>
</dbReference>
<sequence length="199" mass="20093">MNRALPWLLAGLLGAAIGGAVVWLARPDAPPAAAPATAPASVPTPATPSTGAASAPAMPAAPASPPPWLAGDGGSAAQAPAPGGGAQPSAPADPQAMAALQDKFARIIEGGRQPSPAEVEALLGELERAQGSSVVGGVRIDVLRSNLLKSQQMQALAEEIQRLAEQPGGPDQQAIQRKLAELQKLQSELRLDLMAPQAR</sequence>
<name>A0ABR9BBB6_9RHOO</name>
<feature type="region of interest" description="Disordered" evidence="2">
    <location>
        <begin position="29"/>
        <end position="96"/>
    </location>
</feature>
<evidence type="ECO:0000256" key="1">
    <source>
        <dbReference type="SAM" id="Coils"/>
    </source>
</evidence>
<dbReference type="EMBL" id="JACYTO010000002">
    <property type="protein sequence ID" value="MBD8503641.1"/>
    <property type="molecule type" value="Genomic_DNA"/>
</dbReference>
<reference evidence="4" key="1">
    <citation type="submission" date="2023-07" db="EMBL/GenBank/DDBJ databases">
        <title>Thauera sp. CAU 1555 isolated from sand of Yaerae Beach.</title>
        <authorList>
            <person name="Kim W."/>
        </authorList>
    </citation>
    <scope>NUCLEOTIDE SEQUENCE [LARGE SCALE GENOMIC DNA]</scope>
    <source>
        <strain evidence="4">CAU 1555</strain>
    </source>
</reference>